<protein>
    <recommendedName>
        <fullName evidence="5">Chitin synthase export chaperone</fullName>
    </recommendedName>
</protein>
<keyword evidence="15" id="KW-1185">Reference proteome</keyword>
<keyword evidence="9" id="KW-0653">Protein transport</keyword>
<dbReference type="PANTHER" id="PTHR35329">
    <property type="entry name" value="CHITIN SYNTHASE EXPORT CHAPERONE"/>
    <property type="match status" value="1"/>
</dbReference>
<sequence>MAFGSFELICNRAYIPLCQLVGPYDGSTIFGQGIIARCFPRTIIIANTMIFSVGNLFLHLGGLVLIGIAIYNVYGKYTAVGRREMLDLFYLFFFLEVWSLITDAGVSPVVSASYPYFVAIQCGLSSAVVLQLLCTSLLFYQLWEDGNTASVWALRISSTIWGLVTFVIAILTFQGGKSGWPSLLNPTNTVALMIVLYVVNAVFMFFYAVFSFYLCAFTLKNWWAFGTYALSLFTFVSGQLLMYAFGFLICNSVRHYIDGVFFGTACNLFAFLMIYRAYDTITAEDLEFTVSLRDDPFADESEPEDLDEYSSFSNYKFVEPN</sequence>
<dbReference type="Proteomes" id="UP001362899">
    <property type="component" value="Unassembled WGS sequence"/>
</dbReference>
<evidence type="ECO:0000313" key="15">
    <source>
        <dbReference type="Proteomes" id="UP001362899"/>
    </source>
</evidence>
<keyword evidence="8" id="KW-0256">Endoplasmic reticulum</keyword>
<keyword evidence="10 13" id="KW-1133">Transmembrane helix</keyword>
<keyword evidence="12" id="KW-0961">Cell wall biogenesis/degradation</keyword>
<evidence type="ECO:0000256" key="12">
    <source>
        <dbReference type="ARBA" id="ARBA00023316"/>
    </source>
</evidence>
<evidence type="ECO:0000256" key="13">
    <source>
        <dbReference type="SAM" id="Phobius"/>
    </source>
</evidence>
<dbReference type="PANTHER" id="PTHR35329:SF2">
    <property type="entry name" value="CHITIN SYNTHASE EXPORT CHAPERONE"/>
    <property type="match status" value="1"/>
</dbReference>
<dbReference type="Pfam" id="PF12271">
    <property type="entry name" value="Chs7"/>
    <property type="match status" value="1"/>
</dbReference>
<dbReference type="InterPro" id="IPR022057">
    <property type="entry name" value="Chs7"/>
</dbReference>
<comment type="subcellular location">
    <subcellularLocation>
        <location evidence="2">Endoplasmic reticulum membrane</location>
        <topology evidence="2">Multi-pass membrane protein</topology>
    </subcellularLocation>
</comment>
<evidence type="ECO:0000313" key="14">
    <source>
        <dbReference type="EMBL" id="GMM52066.1"/>
    </source>
</evidence>
<evidence type="ECO:0000256" key="8">
    <source>
        <dbReference type="ARBA" id="ARBA00022824"/>
    </source>
</evidence>
<feature type="transmembrane region" description="Helical" evidence="13">
    <location>
        <begin position="228"/>
        <end position="249"/>
    </location>
</feature>
<evidence type="ECO:0000256" key="10">
    <source>
        <dbReference type="ARBA" id="ARBA00022989"/>
    </source>
</evidence>
<dbReference type="GO" id="GO:0071555">
    <property type="term" value="P:cell wall organization"/>
    <property type="evidence" value="ECO:0007669"/>
    <property type="project" value="UniProtKB-KW"/>
</dbReference>
<dbReference type="GO" id="GO:0051082">
    <property type="term" value="F:unfolded protein binding"/>
    <property type="evidence" value="ECO:0007669"/>
    <property type="project" value="TreeGrafter"/>
</dbReference>
<feature type="transmembrane region" description="Helical" evidence="13">
    <location>
        <begin position="194"/>
        <end position="216"/>
    </location>
</feature>
<proteinExistence type="inferred from homology"/>
<evidence type="ECO:0000256" key="3">
    <source>
        <dbReference type="ARBA" id="ARBA00009274"/>
    </source>
</evidence>
<gene>
    <name evidence="14" type="ORF">DASB73_030290</name>
</gene>
<dbReference type="EMBL" id="BTGC01000008">
    <property type="protein sequence ID" value="GMM52066.1"/>
    <property type="molecule type" value="Genomic_DNA"/>
</dbReference>
<feature type="transmembrane region" description="Helical" evidence="13">
    <location>
        <begin position="152"/>
        <end position="174"/>
    </location>
</feature>
<reference evidence="14 15" key="1">
    <citation type="journal article" date="2023" name="Elife">
        <title>Identification of key yeast species and microbe-microbe interactions impacting larval growth of Drosophila in the wild.</title>
        <authorList>
            <person name="Mure A."/>
            <person name="Sugiura Y."/>
            <person name="Maeda R."/>
            <person name="Honda K."/>
            <person name="Sakurai N."/>
            <person name="Takahashi Y."/>
            <person name="Watada M."/>
            <person name="Katoh T."/>
            <person name="Gotoh A."/>
            <person name="Gotoh Y."/>
            <person name="Taniguchi I."/>
            <person name="Nakamura K."/>
            <person name="Hayashi T."/>
            <person name="Katayama T."/>
            <person name="Uemura T."/>
            <person name="Hattori Y."/>
        </authorList>
    </citation>
    <scope>NUCLEOTIDE SEQUENCE [LARGE SCALE GENOMIC DNA]</scope>
    <source>
        <strain evidence="14 15">SB-73</strain>
    </source>
</reference>
<accession>A0AAV5RKI2</accession>
<evidence type="ECO:0000256" key="4">
    <source>
        <dbReference type="ARBA" id="ARBA00011864"/>
    </source>
</evidence>
<dbReference type="AlphaFoldDB" id="A0AAV5RKI2"/>
<evidence type="ECO:0000256" key="1">
    <source>
        <dbReference type="ARBA" id="ARBA00002732"/>
    </source>
</evidence>
<name>A0AAV5RKI2_STABA</name>
<feature type="transmembrane region" description="Helical" evidence="13">
    <location>
        <begin position="255"/>
        <end position="275"/>
    </location>
</feature>
<comment type="subunit">
    <text evidence="4">Interacts with CHS3.</text>
</comment>
<keyword evidence="7 13" id="KW-0812">Transmembrane</keyword>
<feature type="transmembrane region" description="Helical" evidence="13">
    <location>
        <begin position="86"/>
        <end position="110"/>
    </location>
</feature>
<evidence type="ECO:0000256" key="6">
    <source>
        <dbReference type="ARBA" id="ARBA00022448"/>
    </source>
</evidence>
<comment type="caution">
    <text evidence="14">The sequence shown here is derived from an EMBL/GenBank/DDBJ whole genome shotgun (WGS) entry which is preliminary data.</text>
</comment>
<keyword evidence="6" id="KW-0813">Transport</keyword>
<feature type="transmembrane region" description="Helical" evidence="13">
    <location>
        <begin position="116"/>
        <end position="140"/>
    </location>
</feature>
<organism evidence="14 15">
    <name type="scientific">Starmerella bacillaris</name>
    <name type="common">Yeast</name>
    <name type="synonym">Candida zemplinina</name>
    <dbReference type="NCBI Taxonomy" id="1247836"/>
    <lineage>
        <taxon>Eukaryota</taxon>
        <taxon>Fungi</taxon>
        <taxon>Dikarya</taxon>
        <taxon>Ascomycota</taxon>
        <taxon>Saccharomycotina</taxon>
        <taxon>Dipodascomycetes</taxon>
        <taxon>Dipodascales</taxon>
        <taxon>Trichomonascaceae</taxon>
        <taxon>Starmerella</taxon>
    </lineage>
</organism>
<dbReference type="GO" id="GO:0015031">
    <property type="term" value="P:protein transport"/>
    <property type="evidence" value="ECO:0007669"/>
    <property type="project" value="UniProtKB-KW"/>
</dbReference>
<dbReference type="GO" id="GO:0005789">
    <property type="term" value="C:endoplasmic reticulum membrane"/>
    <property type="evidence" value="ECO:0007669"/>
    <property type="project" value="UniProtKB-SubCell"/>
</dbReference>
<evidence type="ECO:0000256" key="9">
    <source>
        <dbReference type="ARBA" id="ARBA00022927"/>
    </source>
</evidence>
<evidence type="ECO:0000256" key="7">
    <source>
        <dbReference type="ARBA" id="ARBA00022692"/>
    </source>
</evidence>
<evidence type="ECO:0000256" key="2">
    <source>
        <dbReference type="ARBA" id="ARBA00004477"/>
    </source>
</evidence>
<keyword evidence="11 13" id="KW-0472">Membrane</keyword>
<feature type="transmembrane region" description="Helical" evidence="13">
    <location>
        <begin position="56"/>
        <end position="74"/>
    </location>
</feature>
<evidence type="ECO:0000256" key="11">
    <source>
        <dbReference type="ARBA" id="ARBA00023136"/>
    </source>
</evidence>
<comment type="similarity">
    <text evidence="3">Belongs to the CHS7 family.</text>
</comment>
<comment type="function">
    <text evidence="1">Chaperone required for the export of the chitin synthase CHS3 from the endoplasmic reticulum.</text>
</comment>
<dbReference type="GO" id="GO:0006457">
    <property type="term" value="P:protein folding"/>
    <property type="evidence" value="ECO:0007669"/>
    <property type="project" value="TreeGrafter"/>
</dbReference>
<evidence type="ECO:0000256" key="5">
    <source>
        <dbReference type="ARBA" id="ARBA00018354"/>
    </source>
</evidence>